<dbReference type="PANTHER" id="PTHR10924:SF4">
    <property type="entry name" value="GH15861P"/>
    <property type="match status" value="1"/>
</dbReference>
<reference evidence="6" key="1">
    <citation type="submission" date="2020-06" db="EMBL/GenBank/DDBJ databases">
        <title>Draft genome of Bugula neritina, a colonial animal packing powerful symbionts and potential medicines.</title>
        <authorList>
            <person name="Rayko M."/>
        </authorList>
    </citation>
    <scope>NUCLEOTIDE SEQUENCE [LARGE SCALE GENOMIC DNA]</scope>
    <source>
        <strain evidence="6">Kwan_BN1</strain>
    </source>
</reference>
<keyword evidence="3 5" id="KW-1133">Transmembrane helix</keyword>
<evidence type="ECO:0000256" key="4">
    <source>
        <dbReference type="ARBA" id="ARBA00023136"/>
    </source>
</evidence>
<proteinExistence type="predicted"/>
<dbReference type="GO" id="GO:0016020">
    <property type="term" value="C:membrane"/>
    <property type="evidence" value="ECO:0007669"/>
    <property type="project" value="UniProtKB-SubCell"/>
</dbReference>
<evidence type="ECO:0000256" key="2">
    <source>
        <dbReference type="ARBA" id="ARBA00022692"/>
    </source>
</evidence>
<comment type="caution">
    <text evidence="6">The sequence shown here is derived from an EMBL/GenBank/DDBJ whole genome shotgun (WGS) entry which is preliminary data.</text>
</comment>
<evidence type="ECO:0000256" key="5">
    <source>
        <dbReference type="SAM" id="Phobius"/>
    </source>
</evidence>
<dbReference type="InterPro" id="IPR011701">
    <property type="entry name" value="MFS"/>
</dbReference>
<keyword evidence="4 5" id="KW-0472">Membrane</keyword>
<dbReference type="OrthoDB" id="422206at2759"/>
<feature type="transmembrane region" description="Helical" evidence="5">
    <location>
        <begin position="289"/>
        <end position="311"/>
    </location>
</feature>
<keyword evidence="2 5" id="KW-0812">Transmembrane</keyword>
<feature type="transmembrane region" description="Helical" evidence="5">
    <location>
        <begin position="191"/>
        <end position="212"/>
    </location>
</feature>
<dbReference type="Gene3D" id="1.20.1250.20">
    <property type="entry name" value="MFS general substrate transporter like domains"/>
    <property type="match status" value="1"/>
</dbReference>
<dbReference type="EMBL" id="VXIV02001978">
    <property type="protein sequence ID" value="KAF6028179.1"/>
    <property type="molecule type" value="Genomic_DNA"/>
</dbReference>
<organism evidence="6 7">
    <name type="scientific">Bugula neritina</name>
    <name type="common">Brown bryozoan</name>
    <name type="synonym">Sertularia neritina</name>
    <dbReference type="NCBI Taxonomy" id="10212"/>
    <lineage>
        <taxon>Eukaryota</taxon>
        <taxon>Metazoa</taxon>
        <taxon>Spiralia</taxon>
        <taxon>Lophotrochozoa</taxon>
        <taxon>Bryozoa</taxon>
        <taxon>Gymnolaemata</taxon>
        <taxon>Cheilostomatida</taxon>
        <taxon>Flustrina</taxon>
        <taxon>Buguloidea</taxon>
        <taxon>Bugulidae</taxon>
        <taxon>Bugula</taxon>
    </lineage>
</organism>
<comment type="subcellular location">
    <subcellularLocation>
        <location evidence="1">Membrane</location>
        <topology evidence="1">Multi-pass membrane protein</topology>
    </subcellularLocation>
</comment>
<dbReference type="Proteomes" id="UP000593567">
    <property type="component" value="Unassembled WGS sequence"/>
</dbReference>
<dbReference type="SUPFAM" id="SSF103473">
    <property type="entry name" value="MFS general substrate transporter"/>
    <property type="match status" value="1"/>
</dbReference>
<feature type="transmembrane region" description="Helical" evidence="5">
    <location>
        <begin position="57"/>
        <end position="81"/>
    </location>
</feature>
<sequence>MKYFLFLADWCLNGRYGGSEGDSLNKYSVSQRSLEAKSSDNGKEDGEASTKVYGRRWLTLGLFCLYTMTNAYQWIHLSIIFDVLKVYYNESLPGDDQQKSLALDWLSMVFMLGYIPLILPATWLLDRKGLRIIAILGTLLNCLGAWMKCAAVSPDRFMVLMAAQTVCSVAQVFILGMPARVAAVWFGPSQVSTATSLGVFGNQLGTAVGFVLPPYLVRIDEDLSVTSRGLNYLFYSGAGYTTFLFILVLLFFWKEPIKPPSIAQHKIVQAAAEENYLASLLRLLKNWPFGLLVISYGLNVGVYYAVSTLLNPIILGFYDEALHPDINTDCGWIGLTLVIAGLLGAVIAGVWLDKTKLFK</sequence>
<feature type="transmembrane region" description="Helical" evidence="5">
    <location>
        <begin position="159"/>
        <end position="179"/>
    </location>
</feature>
<accession>A0A7J7JPB9</accession>
<evidence type="ECO:0000313" key="6">
    <source>
        <dbReference type="EMBL" id="KAF6028179.1"/>
    </source>
</evidence>
<dbReference type="GO" id="GO:0097037">
    <property type="term" value="P:heme export"/>
    <property type="evidence" value="ECO:0007669"/>
    <property type="project" value="TreeGrafter"/>
</dbReference>
<keyword evidence="7" id="KW-1185">Reference proteome</keyword>
<dbReference type="InterPro" id="IPR049680">
    <property type="entry name" value="FLVCR1-2_SLC49-like"/>
</dbReference>
<feature type="transmembrane region" description="Helical" evidence="5">
    <location>
        <begin position="331"/>
        <end position="352"/>
    </location>
</feature>
<feature type="transmembrane region" description="Helical" evidence="5">
    <location>
        <begin position="132"/>
        <end position="153"/>
    </location>
</feature>
<dbReference type="InterPro" id="IPR036259">
    <property type="entry name" value="MFS_trans_sf"/>
</dbReference>
<evidence type="ECO:0000256" key="3">
    <source>
        <dbReference type="ARBA" id="ARBA00022989"/>
    </source>
</evidence>
<dbReference type="Pfam" id="PF07690">
    <property type="entry name" value="MFS_1"/>
    <property type="match status" value="1"/>
</dbReference>
<name>A0A7J7JPB9_BUGNE</name>
<feature type="transmembrane region" description="Helical" evidence="5">
    <location>
        <begin position="101"/>
        <end position="125"/>
    </location>
</feature>
<protein>
    <submittedName>
        <fullName evidence="6">FLVCR2</fullName>
    </submittedName>
</protein>
<dbReference type="PANTHER" id="PTHR10924">
    <property type="entry name" value="MAJOR FACILITATOR SUPERFAMILY PROTEIN-RELATED"/>
    <property type="match status" value="1"/>
</dbReference>
<gene>
    <name evidence="6" type="ORF">EB796_013506</name>
</gene>
<dbReference type="AlphaFoldDB" id="A0A7J7JPB9"/>
<feature type="transmembrane region" description="Helical" evidence="5">
    <location>
        <begin position="232"/>
        <end position="253"/>
    </location>
</feature>
<dbReference type="GO" id="GO:0020037">
    <property type="term" value="F:heme binding"/>
    <property type="evidence" value="ECO:0007669"/>
    <property type="project" value="TreeGrafter"/>
</dbReference>
<dbReference type="GO" id="GO:0015232">
    <property type="term" value="F:heme transmembrane transporter activity"/>
    <property type="evidence" value="ECO:0007669"/>
    <property type="project" value="TreeGrafter"/>
</dbReference>
<evidence type="ECO:0000256" key="1">
    <source>
        <dbReference type="ARBA" id="ARBA00004141"/>
    </source>
</evidence>
<evidence type="ECO:0000313" key="7">
    <source>
        <dbReference type="Proteomes" id="UP000593567"/>
    </source>
</evidence>